<evidence type="ECO:0000256" key="5">
    <source>
        <dbReference type="SAM" id="MobiDB-lite"/>
    </source>
</evidence>
<feature type="region of interest" description="Disordered" evidence="5">
    <location>
        <begin position="1"/>
        <end position="70"/>
    </location>
</feature>
<evidence type="ECO:0000256" key="1">
    <source>
        <dbReference type="ARBA" id="ARBA00006710"/>
    </source>
</evidence>
<evidence type="ECO:0000256" key="2">
    <source>
        <dbReference type="ARBA" id="ARBA00014721"/>
    </source>
</evidence>
<feature type="compositionally biased region" description="Low complexity" evidence="5">
    <location>
        <begin position="29"/>
        <end position="38"/>
    </location>
</feature>
<comment type="caution">
    <text evidence="6">The sequence shown here is derived from an EMBL/GenBank/DDBJ whole genome shotgun (WGS) entry which is preliminary data.</text>
</comment>
<name>A0A6B3TPW1_9BACI</name>
<evidence type="ECO:0000313" key="7">
    <source>
        <dbReference type="Proteomes" id="UP000481621"/>
    </source>
</evidence>
<organism evidence="6 7">
    <name type="scientific">Neobacillus thermocopriae</name>
    <dbReference type="NCBI Taxonomy" id="1215031"/>
    <lineage>
        <taxon>Bacteria</taxon>
        <taxon>Bacillati</taxon>
        <taxon>Bacillota</taxon>
        <taxon>Bacilli</taxon>
        <taxon>Bacillales</taxon>
        <taxon>Bacillaceae</taxon>
        <taxon>Neobacillus</taxon>
    </lineage>
</organism>
<evidence type="ECO:0000256" key="3">
    <source>
        <dbReference type="ARBA" id="ARBA00022737"/>
    </source>
</evidence>
<dbReference type="NCBIfam" id="TIGR01442">
    <property type="entry name" value="SASP_gamma"/>
    <property type="match status" value="1"/>
</dbReference>
<proteinExistence type="inferred from homology"/>
<sequence>MANNQQQPNKTTAGTNIQEVRQQNAQSATTGTTGKFGTEFAAETNAQEVRKQNQAAEARKGQNAGQFGQS</sequence>
<dbReference type="Proteomes" id="UP000481621">
    <property type="component" value="Unassembled WGS sequence"/>
</dbReference>
<evidence type="ECO:0000256" key="4">
    <source>
        <dbReference type="ARBA" id="ARBA00022969"/>
    </source>
</evidence>
<dbReference type="GO" id="GO:0030435">
    <property type="term" value="P:sporulation resulting in formation of a cellular spore"/>
    <property type="evidence" value="ECO:0007669"/>
    <property type="project" value="UniProtKB-KW"/>
</dbReference>
<protein>
    <recommendedName>
        <fullName evidence="2">Small, acid-soluble spore protein gamma-type</fullName>
    </recommendedName>
</protein>
<reference evidence="6" key="1">
    <citation type="submission" date="2020-02" db="EMBL/GenBank/DDBJ databases">
        <title>Bacillus sedimentmangrovi sp. nov., isolated from sediment of the mangrove ecosystem.</title>
        <authorList>
            <person name="Liu G."/>
        </authorList>
    </citation>
    <scope>NUCLEOTIDE SEQUENCE [LARGE SCALE GENOMIC DNA]</scope>
    <source>
        <strain evidence="6">SgZ-7</strain>
    </source>
</reference>
<comment type="similarity">
    <text evidence="1">Belongs to the gamma-type SASP family.</text>
</comment>
<dbReference type="InterPro" id="IPR006341">
    <property type="entry name" value="Spore_gamma"/>
</dbReference>
<feature type="compositionally biased region" description="Polar residues" evidence="5">
    <location>
        <begin position="1"/>
        <end position="28"/>
    </location>
</feature>
<dbReference type="Pfam" id="PF04259">
    <property type="entry name" value="SASP_gamma"/>
    <property type="match status" value="1"/>
</dbReference>
<dbReference type="AlphaFoldDB" id="A0A6B3TPW1"/>
<gene>
    <name evidence="6" type="ORF">G4Z05_09005</name>
</gene>
<keyword evidence="4" id="KW-0749">Sporulation</keyword>
<dbReference type="EMBL" id="JAAIUV010000012">
    <property type="protein sequence ID" value="NEX79024.1"/>
    <property type="molecule type" value="Genomic_DNA"/>
</dbReference>
<feature type="compositionally biased region" description="Polar residues" evidence="5">
    <location>
        <begin position="44"/>
        <end position="55"/>
    </location>
</feature>
<accession>A0A6B3TPW1</accession>
<evidence type="ECO:0000313" key="6">
    <source>
        <dbReference type="EMBL" id="NEX79024.1"/>
    </source>
</evidence>
<keyword evidence="7" id="KW-1185">Reference proteome</keyword>
<keyword evidence="3" id="KW-0677">Repeat</keyword>
<dbReference type="RefSeq" id="WP_163251724.1">
    <property type="nucleotide sequence ID" value="NZ_JAAIUV010000012.1"/>
</dbReference>